<evidence type="ECO:0000256" key="3">
    <source>
        <dbReference type="ARBA" id="ARBA00022679"/>
    </source>
</evidence>
<comment type="similarity">
    <text evidence="1">Belongs to the methyltransferase superfamily.</text>
</comment>
<keyword evidence="3" id="KW-0808">Transferase</keyword>
<dbReference type="AlphaFoldDB" id="A0AAW8D135"/>
<dbReference type="EMBL" id="JAUSRD010000010">
    <property type="protein sequence ID" value="MDP9894857.1"/>
    <property type="molecule type" value="Genomic_DNA"/>
</dbReference>
<dbReference type="CDD" id="cd02440">
    <property type="entry name" value="AdoMet_MTases"/>
    <property type="match status" value="1"/>
</dbReference>
<feature type="domain" description="Methyltransferase type 11" evidence="4">
    <location>
        <begin position="38"/>
        <end position="127"/>
    </location>
</feature>
<sequence length="243" mass="26903">MSFGESAAIYNAIRQPYADEVIDRVTDILGLTQSHSILDIGCGTGIATRQLAARGFRLVGTDMDADMIEKARSVGEAGTYQVADASHFDFTDGEFDGATAFGAFHWFSDEASVRSIQRVLRKGAAFVVVNKNDAGDFRDSIVEIVGRHVVLDSARPKLNYQPAKILNAFGFDSVEETDISMIEHLSPVQTVAHVRSMRLWEEVPPSRHGMIEAELRSYVTDRLDTLGTFQRPLTIKIVWGHKQ</sequence>
<dbReference type="Pfam" id="PF08241">
    <property type="entry name" value="Methyltransf_11"/>
    <property type="match status" value="1"/>
</dbReference>
<comment type="caution">
    <text evidence="5">The sequence shown here is derived from an EMBL/GenBank/DDBJ whole genome shotgun (WGS) entry which is preliminary data.</text>
</comment>
<proteinExistence type="inferred from homology"/>
<dbReference type="InterPro" id="IPR013216">
    <property type="entry name" value="Methyltransf_11"/>
</dbReference>
<dbReference type="GO" id="GO:0008757">
    <property type="term" value="F:S-adenosylmethionine-dependent methyltransferase activity"/>
    <property type="evidence" value="ECO:0007669"/>
    <property type="project" value="InterPro"/>
</dbReference>
<dbReference type="InterPro" id="IPR029063">
    <property type="entry name" value="SAM-dependent_MTases_sf"/>
</dbReference>
<evidence type="ECO:0000313" key="5">
    <source>
        <dbReference type="EMBL" id="MDP9894857.1"/>
    </source>
</evidence>
<dbReference type="RefSeq" id="WP_307685814.1">
    <property type="nucleotide sequence ID" value="NZ_JAUSRD010000010.1"/>
</dbReference>
<dbReference type="Gene3D" id="3.40.50.150">
    <property type="entry name" value="Vaccinia Virus protein VP39"/>
    <property type="match status" value="1"/>
</dbReference>
<protein>
    <submittedName>
        <fullName evidence="5">Ubiquinone/menaquinone biosynthesis C-methylase UbiE</fullName>
    </submittedName>
</protein>
<evidence type="ECO:0000313" key="6">
    <source>
        <dbReference type="Proteomes" id="UP001242045"/>
    </source>
</evidence>
<gene>
    <name evidence="5" type="ORF">J2W31_003982</name>
</gene>
<dbReference type="Proteomes" id="UP001242045">
    <property type="component" value="Unassembled WGS sequence"/>
</dbReference>
<organism evidence="5 6">
    <name type="scientific">Variovorax boronicumulans</name>
    <dbReference type="NCBI Taxonomy" id="436515"/>
    <lineage>
        <taxon>Bacteria</taxon>
        <taxon>Pseudomonadati</taxon>
        <taxon>Pseudomonadota</taxon>
        <taxon>Betaproteobacteria</taxon>
        <taxon>Burkholderiales</taxon>
        <taxon>Comamonadaceae</taxon>
        <taxon>Variovorax</taxon>
    </lineage>
</organism>
<dbReference type="SUPFAM" id="SSF53335">
    <property type="entry name" value="S-adenosyl-L-methionine-dependent methyltransferases"/>
    <property type="match status" value="1"/>
</dbReference>
<accession>A0AAW8D135</accession>
<dbReference type="PANTHER" id="PTHR44942">
    <property type="entry name" value="METHYLTRANSF_11 DOMAIN-CONTAINING PROTEIN"/>
    <property type="match status" value="1"/>
</dbReference>
<evidence type="ECO:0000256" key="1">
    <source>
        <dbReference type="ARBA" id="ARBA00008361"/>
    </source>
</evidence>
<dbReference type="GO" id="GO:0032259">
    <property type="term" value="P:methylation"/>
    <property type="evidence" value="ECO:0007669"/>
    <property type="project" value="UniProtKB-KW"/>
</dbReference>
<keyword evidence="2" id="KW-0489">Methyltransferase</keyword>
<name>A0AAW8D135_9BURK</name>
<dbReference type="PANTHER" id="PTHR44942:SF4">
    <property type="entry name" value="METHYLTRANSFERASE TYPE 11 DOMAIN-CONTAINING PROTEIN"/>
    <property type="match status" value="1"/>
</dbReference>
<evidence type="ECO:0000256" key="2">
    <source>
        <dbReference type="ARBA" id="ARBA00022603"/>
    </source>
</evidence>
<dbReference type="InterPro" id="IPR051052">
    <property type="entry name" value="Diverse_substrate_MTase"/>
</dbReference>
<evidence type="ECO:0000259" key="4">
    <source>
        <dbReference type="Pfam" id="PF08241"/>
    </source>
</evidence>
<keyword evidence="5" id="KW-0830">Ubiquinone</keyword>
<reference evidence="5" key="1">
    <citation type="submission" date="2023-07" db="EMBL/GenBank/DDBJ databases">
        <title>Sorghum-associated microbial communities from plants grown in Nebraska, USA.</title>
        <authorList>
            <person name="Schachtman D."/>
        </authorList>
    </citation>
    <scope>NUCLEOTIDE SEQUENCE</scope>
    <source>
        <strain evidence="5">DS3754</strain>
    </source>
</reference>